<dbReference type="PANTHER" id="PTHR10472:SF5">
    <property type="entry name" value="D-AMINOACYL-TRNA DEACYLASE 1"/>
    <property type="match status" value="1"/>
</dbReference>
<evidence type="ECO:0000256" key="4">
    <source>
        <dbReference type="ARBA" id="ARBA00022884"/>
    </source>
</evidence>
<organism evidence="6 7">
    <name type="scientific">Lactobacillus rodentium</name>
    <dbReference type="NCBI Taxonomy" id="947835"/>
    <lineage>
        <taxon>Bacteria</taxon>
        <taxon>Bacillati</taxon>
        <taxon>Bacillota</taxon>
        <taxon>Bacilli</taxon>
        <taxon>Lactobacillales</taxon>
        <taxon>Lactobacillaceae</taxon>
        <taxon>Lactobacillus</taxon>
    </lineage>
</organism>
<comment type="similarity">
    <text evidence="1 5">Belongs to the DTD family.</text>
</comment>
<comment type="subcellular location">
    <subcellularLocation>
        <location evidence="5">Cytoplasm</location>
    </subcellularLocation>
</comment>
<evidence type="ECO:0000256" key="5">
    <source>
        <dbReference type="HAMAP-Rule" id="MF_00518"/>
    </source>
</evidence>
<dbReference type="NCBIfam" id="TIGR00256">
    <property type="entry name" value="D-aminoacyl-tRNA deacylase"/>
    <property type="match status" value="1"/>
</dbReference>
<comment type="catalytic activity">
    <reaction evidence="5">
        <text>glycyl-tRNA(Ala) + H2O = tRNA(Ala) + glycine + H(+)</text>
        <dbReference type="Rhea" id="RHEA:53744"/>
        <dbReference type="Rhea" id="RHEA-COMP:9657"/>
        <dbReference type="Rhea" id="RHEA-COMP:13640"/>
        <dbReference type="ChEBI" id="CHEBI:15377"/>
        <dbReference type="ChEBI" id="CHEBI:15378"/>
        <dbReference type="ChEBI" id="CHEBI:57305"/>
        <dbReference type="ChEBI" id="CHEBI:78442"/>
        <dbReference type="ChEBI" id="CHEBI:78522"/>
    </reaction>
</comment>
<dbReference type="FunFam" id="3.50.80.10:FF:000001">
    <property type="entry name" value="D-aminoacyl-tRNA deacylase"/>
    <property type="match status" value="1"/>
</dbReference>
<keyword evidence="5" id="KW-0378">Hydrolase</keyword>
<comment type="catalytic activity">
    <reaction evidence="5">
        <text>a D-aminoacyl-tRNA + H2O = a tRNA + a D-alpha-amino acid + H(+)</text>
        <dbReference type="Rhea" id="RHEA:13953"/>
        <dbReference type="Rhea" id="RHEA-COMP:10123"/>
        <dbReference type="Rhea" id="RHEA-COMP:10124"/>
        <dbReference type="ChEBI" id="CHEBI:15377"/>
        <dbReference type="ChEBI" id="CHEBI:15378"/>
        <dbReference type="ChEBI" id="CHEBI:59871"/>
        <dbReference type="ChEBI" id="CHEBI:78442"/>
        <dbReference type="ChEBI" id="CHEBI:79333"/>
        <dbReference type="EC" id="3.1.1.96"/>
    </reaction>
</comment>
<accession>A0A2Z6T892</accession>
<dbReference type="GO" id="GO:0000049">
    <property type="term" value="F:tRNA binding"/>
    <property type="evidence" value="ECO:0007669"/>
    <property type="project" value="UniProtKB-UniRule"/>
</dbReference>
<keyword evidence="3 5" id="KW-0820">tRNA-binding</keyword>
<feature type="short sequence motif" description="Gly-cisPro motif, important for rejection of L-amino acids" evidence="5">
    <location>
        <begin position="137"/>
        <end position="138"/>
    </location>
</feature>
<proteinExistence type="inferred from homology"/>
<dbReference type="Pfam" id="PF02580">
    <property type="entry name" value="Tyr_Deacylase"/>
    <property type="match status" value="1"/>
</dbReference>
<keyword evidence="2 5" id="KW-0963">Cytoplasm</keyword>
<dbReference type="InterPro" id="IPR003732">
    <property type="entry name" value="Daa-tRNA_deacyls_DTD"/>
</dbReference>
<protein>
    <recommendedName>
        <fullName evidence="5">D-aminoacyl-tRNA deacylase</fullName>
        <shortName evidence="5">DTD</shortName>
        <ecNumber evidence="5">3.1.1.96</ecNumber>
    </recommendedName>
    <alternativeName>
        <fullName evidence="5">Gly-tRNA(Ala) deacylase</fullName>
        <ecNumber evidence="5">3.1.1.-</ecNumber>
    </alternativeName>
</protein>
<comment type="caution">
    <text evidence="6">The sequence shown here is derived from an EMBL/GenBank/DDBJ whole genome shotgun (WGS) entry which is preliminary data.</text>
</comment>
<dbReference type="GO" id="GO:0106026">
    <property type="term" value="F:Gly-tRNA(Ala) deacylase activity"/>
    <property type="evidence" value="ECO:0007669"/>
    <property type="project" value="UniProtKB-UniRule"/>
</dbReference>
<dbReference type="OrthoDB" id="9801395at2"/>
<dbReference type="EC" id="3.1.1.96" evidence="5"/>
<dbReference type="SUPFAM" id="SSF69500">
    <property type="entry name" value="DTD-like"/>
    <property type="match status" value="1"/>
</dbReference>
<dbReference type="EMBL" id="BFBY01000007">
    <property type="protein sequence ID" value="GBG05101.1"/>
    <property type="molecule type" value="Genomic_DNA"/>
</dbReference>
<reference evidence="7" key="1">
    <citation type="submission" date="2018-03" db="EMBL/GenBank/DDBJ databases">
        <title>New taxa in the Lactobacillus gasseri group.</title>
        <authorList>
            <person name="Tanizawa Y."/>
            <person name="Tohno M."/>
            <person name="Endo A."/>
            <person name="Arita M."/>
        </authorList>
    </citation>
    <scope>NUCLEOTIDE SEQUENCE [LARGE SCALE GENOMIC DNA]</scope>
    <source>
        <strain evidence="7">DSM 24759</strain>
    </source>
</reference>
<keyword evidence="4 5" id="KW-0694">RNA-binding</keyword>
<gene>
    <name evidence="5 6" type="primary">dtd</name>
    <name evidence="6" type="ORF">LrDSM24759_10150</name>
</gene>
<dbReference type="Proteomes" id="UP000257317">
    <property type="component" value="Unassembled WGS sequence"/>
</dbReference>
<comment type="subunit">
    <text evidence="5">Homodimer.</text>
</comment>
<dbReference type="RefSeq" id="WP_117118431.1">
    <property type="nucleotide sequence ID" value="NZ_BFBY01000007.1"/>
</dbReference>
<comment type="domain">
    <text evidence="5">A Gly-cisPro motif from one monomer fits into the active site of the other monomer to allow specific chiral rejection of L-amino acids.</text>
</comment>
<dbReference type="HAMAP" id="MF_00518">
    <property type="entry name" value="Deacylase_Dtd"/>
    <property type="match status" value="1"/>
</dbReference>
<dbReference type="GO" id="GO:0043908">
    <property type="term" value="F:Ser(Gly)-tRNA(Ala) hydrolase activity"/>
    <property type="evidence" value="ECO:0007669"/>
    <property type="project" value="UniProtKB-UniRule"/>
</dbReference>
<evidence type="ECO:0000256" key="1">
    <source>
        <dbReference type="ARBA" id="ARBA00009673"/>
    </source>
</evidence>
<evidence type="ECO:0000256" key="2">
    <source>
        <dbReference type="ARBA" id="ARBA00022490"/>
    </source>
</evidence>
<dbReference type="EC" id="3.1.1.-" evidence="5"/>
<dbReference type="AlphaFoldDB" id="A0A2Z6T892"/>
<evidence type="ECO:0000313" key="7">
    <source>
        <dbReference type="Proteomes" id="UP000257317"/>
    </source>
</evidence>
<dbReference type="GO" id="GO:0019478">
    <property type="term" value="P:D-amino acid catabolic process"/>
    <property type="evidence" value="ECO:0007669"/>
    <property type="project" value="UniProtKB-UniRule"/>
</dbReference>
<evidence type="ECO:0000256" key="3">
    <source>
        <dbReference type="ARBA" id="ARBA00022555"/>
    </source>
</evidence>
<dbReference type="Gene3D" id="3.50.80.10">
    <property type="entry name" value="D-tyrosyl-tRNA(Tyr) deacylase"/>
    <property type="match status" value="1"/>
</dbReference>
<dbReference type="GO" id="GO:0005737">
    <property type="term" value="C:cytoplasm"/>
    <property type="evidence" value="ECO:0007669"/>
    <property type="project" value="UniProtKB-SubCell"/>
</dbReference>
<comment type="function">
    <text evidence="5">An aminoacyl-tRNA editing enzyme that deacylates mischarged D-aminoacyl-tRNAs. Also deacylates mischarged glycyl-tRNA(Ala), protecting cells against glycine mischarging by AlaRS. Acts via tRNA-based rather than protein-based catalysis; rejects L-amino acids rather than detecting D-amino acids in the active site. By recycling D-aminoacyl-tRNA to D-amino acids and free tRNA molecules, this enzyme counteracts the toxicity associated with the formation of D-aminoacyl-tRNA entities in vivo and helps enforce protein L-homochirality.</text>
</comment>
<dbReference type="PANTHER" id="PTHR10472">
    <property type="entry name" value="D-TYROSYL-TRNA TYR DEACYLASE"/>
    <property type="match status" value="1"/>
</dbReference>
<dbReference type="InterPro" id="IPR023509">
    <property type="entry name" value="DTD-like_sf"/>
</dbReference>
<evidence type="ECO:0000313" key="6">
    <source>
        <dbReference type="EMBL" id="GBG05101.1"/>
    </source>
</evidence>
<sequence>MRVVLQRVNHAQVAIDGNVVGKIDRGLLALVGLRNGDNSEVVKKAAAKVAKMRIFEDKDGKTNLSLADVGGQILSVSQFTLLADTKKGNRPSFFDAMRPPKSKDLWEEFNRELEDKGFHVETGEFGADMQVSLENDGPFTIVLDLED</sequence>
<dbReference type="GO" id="GO:0051500">
    <property type="term" value="F:D-tyrosyl-tRNA(Tyr) deacylase activity"/>
    <property type="evidence" value="ECO:0007669"/>
    <property type="project" value="TreeGrafter"/>
</dbReference>
<keyword evidence="7" id="KW-1185">Reference proteome</keyword>
<name>A0A2Z6T892_9LACO</name>